<organism evidence="1">
    <name type="scientific">viral metagenome</name>
    <dbReference type="NCBI Taxonomy" id="1070528"/>
    <lineage>
        <taxon>unclassified sequences</taxon>
        <taxon>metagenomes</taxon>
        <taxon>organismal metagenomes</taxon>
    </lineage>
</organism>
<accession>A0A6C0EBG1</accession>
<sequence length="162" mass="19523">MQHQLKHLKLPKMPFFDNFFQKQPSSLIEHKFISYIDYFSSIRRTDLESTLAKQLIASKHPAFTYYSNCRKYTNNDGRVIAFVSYDMFKKIGEIKGLMIFDKDYDNTDFKLELLEKVEREFRDNCIKEAWCINHNDFWKKIYTYRNPASQYSKMAGFFKTLE</sequence>
<proteinExistence type="predicted"/>
<name>A0A6C0EBG1_9ZZZZ</name>
<evidence type="ECO:0000313" key="1">
    <source>
        <dbReference type="EMBL" id="QHT26517.1"/>
    </source>
</evidence>
<dbReference type="EMBL" id="MN739795">
    <property type="protein sequence ID" value="QHT26517.1"/>
    <property type="molecule type" value="Genomic_DNA"/>
</dbReference>
<protein>
    <submittedName>
        <fullName evidence="1">Uncharacterized protein</fullName>
    </submittedName>
</protein>
<reference evidence="1" key="1">
    <citation type="journal article" date="2020" name="Nature">
        <title>Giant virus diversity and host interactions through global metagenomics.</title>
        <authorList>
            <person name="Schulz F."/>
            <person name="Roux S."/>
            <person name="Paez-Espino D."/>
            <person name="Jungbluth S."/>
            <person name="Walsh D.A."/>
            <person name="Denef V.J."/>
            <person name="McMahon K.D."/>
            <person name="Konstantinidis K.T."/>
            <person name="Eloe-Fadrosh E.A."/>
            <person name="Kyrpides N.C."/>
            <person name="Woyke T."/>
        </authorList>
    </citation>
    <scope>NUCLEOTIDE SEQUENCE</scope>
    <source>
        <strain evidence="1">GVMAG-M-3300023179-27</strain>
    </source>
</reference>
<dbReference type="AlphaFoldDB" id="A0A6C0EBG1"/>